<dbReference type="RefSeq" id="WP_269895391.1">
    <property type="nucleotide sequence ID" value="NZ_JAPZPY010000008.1"/>
</dbReference>
<dbReference type="EMBL" id="JAPZPY010000008">
    <property type="protein sequence ID" value="MCZ8380802.1"/>
    <property type="molecule type" value="Genomic_DNA"/>
</dbReference>
<evidence type="ECO:0000313" key="3">
    <source>
        <dbReference type="EMBL" id="MCZ8380802.1"/>
    </source>
</evidence>
<dbReference type="InterPro" id="IPR023393">
    <property type="entry name" value="START-like_dom_sf"/>
</dbReference>
<dbReference type="InterPro" id="IPR013538">
    <property type="entry name" value="ASHA1/2-like_C"/>
</dbReference>
<dbReference type="Gene3D" id="3.30.530.20">
    <property type="match status" value="1"/>
</dbReference>
<gene>
    <name evidence="3" type="ORF">O6P37_18190</name>
</gene>
<protein>
    <submittedName>
        <fullName evidence="3">SRPBCC family protein</fullName>
    </submittedName>
</protein>
<proteinExistence type="inferred from homology"/>
<reference evidence="3" key="1">
    <citation type="submission" date="2022-12" db="EMBL/GenBank/DDBJ databases">
        <authorList>
            <person name="Deng Y."/>
            <person name="Zhang Y.-Q."/>
        </authorList>
    </citation>
    <scope>NUCLEOTIDE SEQUENCE</scope>
    <source>
        <strain evidence="3">CPCC 205372</strain>
    </source>
</reference>
<comment type="caution">
    <text evidence="3">The sequence shown here is derived from an EMBL/GenBank/DDBJ whole genome shotgun (WGS) entry which is preliminary data.</text>
</comment>
<accession>A0ABT4PW64</accession>
<sequence length="161" mass="18084">MTGRDGTLTIDGDRAVLHFERRLPYPVEAVWSAITDPGERQQWFGPTTIDPREGGTIEMVATGPPVPDDLKRMTGRILVWDPPHVLEHEWRQQIVEDGVVRYELTPDGAGATVLRFTHRGLGVRNATGFRGGTEAFLDRLEAHLGGTELPEWTNRIRRNHA</sequence>
<dbReference type="Proteomes" id="UP001142153">
    <property type="component" value="Unassembled WGS sequence"/>
</dbReference>
<dbReference type="Pfam" id="PF08327">
    <property type="entry name" value="AHSA1"/>
    <property type="match status" value="1"/>
</dbReference>
<comment type="similarity">
    <text evidence="1">Belongs to the AHA1 family.</text>
</comment>
<organism evidence="3 4">
    <name type="scientific">Mycobacterium hippophais</name>
    <dbReference type="NCBI Taxonomy" id="3016340"/>
    <lineage>
        <taxon>Bacteria</taxon>
        <taxon>Bacillati</taxon>
        <taxon>Actinomycetota</taxon>
        <taxon>Actinomycetes</taxon>
        <taxon>Mycobacteriales</taxon>
        <taxon>Mycobacteriaceae</taxon>
        <taxon>Mycobacterium</taxon>
    </lineage>
</organism>
<feature type="domain" description="Activator of Hsp90 ATPase homologue 1/2-like C-terminal" evidence="2">
    <location>
        <begin position="25"/>
        <end position="144"/>
    </location>
</feature>
<dbReference type="CDD" id="cd08899">
    <property type="entry name" value="SRPBCC_CalC_Aha1-like_6"/>
    <property type="match status" value="1"/>
</dbReference>
<evidence type="ECO:0000256" key="1">
    <source>
        <dbReference type="ARBA" id="ARBA00006817"/>
    </source>
</evidence>
<evidence type="ECO:0000313" key="4">
    <source>
        <dbReference type="Proteomes" id="UP001142153"/>
    </source>
</evidence>
<dbReference type="SUPFAM" id="SSF55961">
    <property type="entry name" value="Bet v1-like"/>
    <property type="match status" value="1"/>
</dbReference>
<name>A0ABT4PW64_9MYCO</name>
<evidence type="ECO:0000259" key="2">
    <source>
        <dbReference type="Pfam" id="PF08327"/>
    </source>
</evidence>
<keyword evidence="4" id="KW-1185">Reference proteome</keyword>